<keyword evidence="6" id="KW-0521">NADP</keyword>
<dbReference type="GO" id="GO:0019305">
    <property type="term" value="P:dTDP-rhamnose biosynthetic process"/>
    <property type="evidence" value="ECO:0007669"/>
    <property type="project" value="UniProtKB-UniPathway"/>
</dbReference>
<keyword evidence="9" id="KW-1185">Reference proteome</keyword>
<dbReference type="InterPro" id="IPR036291">
    <property type="entry name" value="NAD(P)-bd_dom_sf"/>
</dbReference>
<comment type="function">
    <text evidence="6">Catalyzes the reduction of dTDP-6-deoxy-L-lyxo-4-hexulose to yield dTDP-L-rhamnose.</text>
</comment>
<sequence>MILVFGCGGQLGQELSETARSAGTPVIGLSRGETDIADEASVHRALSSLRPDVVMNAGASTKVDQAETDEEAAIRANATGPEILAKACAVAGGPLIHVSTDDVFDGAKAGTYREDDPLAPQKPLGGGFPAVAPIRSKEYPTPAQRPGTSALDSSLFGQTFGCTGRPWESAVDATVARLLA</sequence>
<evidence type="ECO:0000256" key="3">
    <source>
        <dbReference type="ARBA" id="ARBA00012929"/>
    </source>
</evidence>
<dbReference type="Pfam" id="PF04321">
    <property type="entry name" value="RmlD_sub_bind"/>
    <property type="match status" value="2"/>
</dbReference>
<dbReference type="UniPathway" id="UPA00124"/>
<keyword evidence="6" id="KW-0560">Oxidoreductase</keyword>
<evidence type="ECO:0000313" key="9">
    <source>
        <dbReference type="Proteomes" id="UP000403266"/>
    </source>
</evidence>
<dbReference type="Gene3D" id="3.40.50.720">
    <property type="entry name" value="NAD(P)-binding Rossmann-like Domain"/>
    <property type="match status" value="2"/>
</dbReference>
<comment type="catalytic activity">
    <reaction evidence="5 6">
        <text>dTDP-beta-L-rhamnose + NADP(+) = dTDP-4-dehydro-beta-L-rhamnose + NADPH + H(+)</text>
        <dbReference type="Rhea" id="RHEA:21796"/>
        <dbReference type="ChEBI" id="CHEBI:15378"/>
        <dbReference type="ChEBI" id="CHEBI:57510"/>
        <dbReference type="ChEBI" id="CHEBI:57783"/>
        <dbReference type="ChEBI" id="CHEBI:58349"/>
        <dbReference type="ChEBI" id="CHEBI:62830"/>
        <dbReference type="EC" id="1.1.1.133"/>
    </reaction>
</comment>
<feature type="domain" description="RmlD-like substrate binding" evidence="7">
    <location>
        <begin position="130"/>
        <end position="178"/>
    </location>
</feature>
<comment type="similarity">
    <text evidence="2 6">Belongs to the dTDP-4-dehydrorhamnose reductase family.</text>
</comment>
<organism evidence="8 9">
    <name type="scientific">Microvirga tunisiensis</name>
    <dbReference type="NCBI Taxonomy" id="2108360"/>
    <lineage>
        <taxon>Bacteria</taxon>
        <taxon>Pseudomonadati</taxon>
        <taxon>Pseudomonadota</taxon>
        <taxon>Alphaproteobacteria</taxon>
        <taxon>Hyphomicrobiales</taxon>
        <taxon>Methylobacteriaceae</taxon>
        <taxon>Microvirga</taxon>
    </lineage>
</organism>
<dbReference type="SUPFAM" id="SSF51735">
    <property type="entry name" value="NAD(P)-binding Rossmann-fold domains"/>
    <property type="match status" value="2"/>
</dbReference>
<accession>A0A5N7MIJ2</accession>
<dbReference type="InterPro" id="IPR029903">
    <property type="entry name" value="RmlD-like-bd"/>
</dbReference>
<reference evidence="8 9" key="1">
    <citation type="journal article" date="2019" name="Syst. Appl. Microbiol.">
        <title>Microvirga tunisiensis sp. nov., a root nodule symbiotic bacterium isolated from Lupinus micranthus and L. luteus grown in Northern Tunisia.</title>
        <authorList>
            <person name="Msaddak A."/>
            <person name="Rejili M."/>
            <person name="Duran D."/>
            <person name="Mars M."/>
            <person name="Palacios J.M."/>
            <person name="Ruiz-Argueso T."/>
            <person name="Rey L."/>
            <person name="Imperial J."/>
        </authorList>
    </citation>
    <scope>NUCLEOTIDE SEQUENCE [LARGE SCALE GENOMIC DNA]</scope>
    <source>
        <strain evidence="8 9">Lmie10</strain>
    </source>
</reference>
<feature type="domain" description="RmlD-like substrate binding" evidence="7">
    <location>
        <begin position="2"/>
        <end position="122"/>
    </location>
</feature>
<name>A0A5N7MIJ2_9HYPH</name>
<dbReference type="OrthoDB" id="9803892at2"/>
<comment type="caution">
    <text evidence="8">The sequence shown here is derived from an EMBL/GenBank/DDBJ whole genome shotgun (WGS) entry which is preliminary data.</text>
</comment>
<evidence type="ECO:0000313" key="8">
    <source>
        <dbReference type="EMBL" id="MPR26902.1"/>
    </source>
</evidence>
<dbReference type="AlphaFoldDB" id="A0A5N7MIJ2"/>
<dbReference type="EC" id="1.1.1.133" evidence="3 6"/>
<evidence type="ECO:0000256" key="6">
    <source>
        <dbReference type="RuleBase" id="RU364082"/>
    </source>
</evidence>
<dbReference type="RefSeq" id="WP_152713051.1">
    <property type="nucleotide sequence ID" value="NZ_VOSJ01000065.1"/>
</dbReference>
<evidence type="ECO:0000256" key="2">
    <source>
        <dbReference type="ARBA" id="ARBA00010944"/>
    </source>
</evidence>
<dbReference type="Gene3D" id="3.90.25.10">
    <property type="entry name" value="UDP-galactose 4-epimerase, domain 1"/>
    <property type="match status" value="1"/>
</dbReference>
<evidence type="ECO:0000256" key="4">
    <source>
        <dbReference type="ARBA" id="ARBA00017099"/>
    </source>
</evidence>
<dbReference type="InterPro" id="IPR005913">
    <property type="entry name" value="dTDP_dehydrorham_reduct"/>
</dbReference>
<gene>
    <name evidence="8" type="ORF">FS320_17175</name>
</gene>
<evidence type="ECO:0000256" key="5">
    <source>
        <dbReference type="ARBA" id="ARBA00048200"/>
    </source>
</evidence>
<dbReference type="PANTHER" id="PTHR10491">
    <property type="entry name" value="DTDP-4-DEHYDRORHAMNOSE REDUCTASE"/>
    <property type="match status" value="1"/>
</dbReference>
<dbReference type="EMBL" id="VOSK01000065">
    <property type="protein sequence ID" value="MPR26902.1"/>
    <property type="molecule type" value="Genomic_DNA"/>
</dbReference>
<comment type="pathway">
    <text evidence="1 6">Carbohydrate biosynthesis; dTDP-L-rhamnose biosynthesis.</text>
</comment>
<comment type="cofactor">
    <cofactor evidence="6">
        <name>Mg(2+)</name>
        <dbReference type="ChEBI" id="CHEBI:18420"/>
    </cofactor>
    <text evidence="6">Binds 1 Mg(2+) ion per monomer.</text>
</comment>
<dbReference type="Proteomes" id="UP000403266">
    <property type="component" value="Unassembled WGS sequence"/>
</dbReference>
<proteinExistence type="inferred from homology"/>
<evidence type="ECO:0000256" key="1">
    <source>
        <dbReference type="ARBA" id="ARBA00004781"/>
    </source>
</evidence>
<protein>
    <recommendedName>
        <fullName evidence="4 6">dTDP-4-dehydrorhamnose reductase</fullName>
        <ecNumber evidence="3 6">1.1.1.133</ecNumber>
    </recommendedName>
</protein>
<dbReference type="GO" id="GO:0008831">
    <property type="term" value="F:dTDP-4-dehydrorhamnose reductase activity"/>
    <property type="evidence" value="ECO:0007669"/>
    <property type="project" value="UniProtKB-EC"/>
</dbReference>
<dbReference type="PANTHER" id="PTHR10491:SF4">
    <property type="entry name" value="METHIONINE ADENOSYLTRANSFERASE 2 SUBUNIT BETA"/>
    <property type="match status" value="1"/>
</dbReference>
<evidence type="ECO:0000259" key="7">
    <source>
        <dbReference type="Pfam" id="PF04321"/>
    </source>
</evidence>